<dbReference type="SUPFAM" id="SSF54060">
    <property type="entry name" value="His-Me finger endonucleases"/>
    <property type="match status" value="1"/>
</dbReference>
<dbReference type="InterPro" id="IPR007346">
    <property type="entry name" value="Endonuclease-I"/>
</dbReference>
<dbReference type="Pfam" id="PF04231">
    <property type="entry name" value="Endonuclease_1"/>
    <property type="match status" value="1"/>
</dbReference>
<keyword evidence="2" id="KW-0540">Nuclease</keyword>
<feature type="chain" id="PRO_5046110091" evidence="4">
    <location>
        <begin position="22"/>
        <end position="250"/>
    </location>
</feature>
<sequence>MKSSLKLAAFVFALIPTLSFSQGNTVNDSFNKAKQLLERQVYYDHRVTLYCGAEFDEKKNITLPAGFIAQKHQKRATRVEWEHVVAAENFGRFFKEWREGDPVCINNKGKAYKGRRCAERANLDYRFMQADMYNLYPAIGAVNAARQNYNFQMLPHAKSSFGTCEMKIEGRRAEPPERARGQIARTHLYMAAAYPRFRLSDQQRKLMTAWDKMYPVDAWECERAQRIEKIQKNENSFVKNACIKAKLWKN</sequence>
<protein>
    <submittedName>
        <fullName evidence="5">Endonuclease</fullName>
    </submittedName>
</protein>
<dbReference type="PANTHER" id="PTHR33607">
    <property type="entry name" value="ENDONUCLEASE-1"/>
    <property type="match status" value="1"/>
</dbReference>
<evidence type="ECO:0000313" key="5">
    <source>
        <dbReference type="EMBL" id="MBM6928798.1"/>
    </source>
</evidence>
<name>A0ABS2GSH0_9BURK</name>
<evidence type="ECO:0000256" key="2">
    <source>
        <dbReference type="ARBA" id="ARBA00022722"/>
    </source>
</evidence>
<gene>
    <name evidence="5" type="ORF">H5985_05885</name>
</gene>
<keyword evidence="4" id="KW-0732">Signal</keyword>
<dbReference type="GO" id="GO:0004519">
    <property type="term" value="F:endonuclease activity"/>
    <property type="evidence" value="ECO:0007669"/>
    <property type="project" value="UniProtKB-KW"/>
</dbReference>
<evidence type="ECO:0000256" key="4">
    <source>
        <dbReference type="SAM" id="SignalP"/>
    </source>
</evidence>
<dbReference type="Proteomes" id="UP000777002">
    <property type="component" value="Unassembled WGS sequence"/>
</dbReference>
<dbReference type="PANTHER" id="PTHR33607:SF2">
    <property type="entry name" value="ENDONUCLEASE-1"/>
    <property type="match status" value="1"/>
</dbReference>
<evidence type="ECO:0000313" key="6">
    <source>
        <dbReference type="Proteomes" id="UP000777002"/>
    </source>
</evidence>
<keyword evidence="6" id="KW-1185">Reference proteome</keyword>
<comment type="caution">
    <text evidence="5">The sequence shown here is derived from an EMBL/GenBank/DDBJ whole genome shotgun (WGS) entry which is preliminary data.</text>
</comment>
<keyword evidence="3" id="KW-0378">Hydrolase</keyword>
<dbReference type="InterPro" id="IPR044925">
    <property type="entry name" value="His-Me_finger_sf"/>
</dbReference>
<accession>A0ABS2GSH0</accession>
<keyword evidence="5" id="KW-0255">Endonuclease</keyword>
<reference evidence="5 6" key="1">
    <citation type="journal article" date="2021" name="Sci. Rep.">
        <title>The distribution of antibiotic resistance genes in chicken gut microbiota commensals.</title>
        <authorList>
            <person name="Juricova H."/>
            <person name="Matiasovicova J."/>
            <person name="Kubasova T."/>
            <person name="Cejkova D."/>
            <person name="Rychlik I."/>
        </authorList>
    </citation>
    <scope>NUCLEOTIDE SEQUENCE [LARGE SCALE GENOMIC DNA]</scope>
    <source>
        <strain evidence="5 6">An562</strain>
    </source>
</reference>
<evidence type="ECO:0000256" key="3">
    <source>
        <dbReference type="ARBA" id="ARBA00022801"/>
    </source>
</evidence>
<dbReference type="RefSeq" id="WP_205050387.1">
    <property type="nucleotide sequence ID" value="NZ_JACJKX010000009.1"/>
</dbReference>
<comment type="similarity">
    <text evidence="1">Belongs to the EndA/NucM nuclease family.</text>
</comment>
<proteinExistence type="inferred from homology"/>
<feature type="signal peptide" evidence="4">
    <location>
        <begin position="1"/>
        <end position="21"/>
    </location>
</feature>
<organism evidence="5 6">
    <name type="scientific">Parasutterella secunda</name>
    <dbReference type="NCBI Taxonomy" id="626947"/>
    <lineage>
        <taxon>Bacteria</taxon>
        <taxon>Pseudomonadati</taxon>
        <taxon>Pseudomonadota</taxon>
        <taxon>Betaproteobacteria</taxon>
        <taxon>Burkholderiales</taxon>
        <taxon>Sutterellaceae</taxon>
        <taxon>Parasutterella</taxon>
    </lineage>
</organism>
<evidence type="ECO:0000256" key="1">
    <source>
        <dbReference type="ARBA" id="ARBA00006429"/>
    </source>
</evidence>
<dbReference type="EMBL" id="JACJKX010000009">
    <property type="protein sequence ID" value="MBM6928798.1"/>
    <property type="molecule type" value="Genomic_DNA"/>
</dbReference>